<keyword evidence="2" id="KW-1185">Reference proteome</keyword>
<comment type="caution">
    <text evidence="1">The sequence shown here is derived from an EMBL/GenBank/DDBJ whole genome shotgun (WGS) entry which is preliminary data.</text>
</comment>
<reference evidence="1" key="1">
    <citation type="submission" date="2021-06" db="EMBL/GenBank/DDBJ databases">
        <authorList>
            <person name="Kallberg Y."/>
            <person name="Tangrot J."/>
            <person name="Rosling A."/>
        </authorList>
    </citation>
    <scope>NUCLEOTIDE SEQUENCE</scope>
    <source>
        <strain evidence="1">IN212</strain>
    </source>
</reference>
<dbReference type="Proteomes" id="UP000789396">
    <property type="component" value="Unassembled WGS sequence"/>
</dbReference>
<organism evidence="1 2">
    <name type="scientific">Racocetra fulgida</name>
    <dbReference type="NCBI Taxonomy" id="60492"/>
    <lineage>
        <taxon>Eukaryota</taxon>
        <taxon>Fungi</taxon>
        <taxon>Fungi incertae sedis</taxon>
        <taxon>Mucoromycota</taxon>
        <taxon>Glomeromycotina</taxon>
        <taxon>Glomeromycetes</taxon>
        <taxon>Diversisporales</taxon>
        <taxon>Gigasporaceae</taxon>
        <taxon>Racocetra</taxon>
    </lineage>
</organism>
<accession>A0A9N9I6I6</accession>
<feature type="non-terminal residue" evidence="1">
    <location>
        <position position="1"/>
    </location>
</feature>
<gene>
    <name evidence="1" type="ORF">RFULGI_LOCUS11573</name>
</gene>
<name>A0A9N9I6I6_9GLOM</name>
<evidence type="ECO:0000313" key="1">
    <source>
        <dbReference type="EMBL" id="CAG8722714.1"/>
    </source>
</evidence>
<feature type="non-terminal residue" evidence="1">
    <location>
        <position position="46"/>
    </location>
</feature>
<sequence length="46" mass="4858">DQNHHACCTTEIVKTTITGKAEKTETTIIMGPGKAETVGLGTVKKD</sequence>
<dbReference type="EMBL" id="CAJVPZ010025535">
    <property type="protein sequence ID" value="CAG8722714.1"/>
    <property type="molecule type" value="Genomic_DNA"/>
</dbReference>
<proteinExistence type="predicted"/>
<dbReference type="AlphaFoldDB" id="A0A9N9I6I6"/>
<evidence type="ECO:0000313" key="2">
    <source>
        <dbReference type="Proteomes" id="UP000789396"/>
    </source>
</evidence>
<protein>
    <submittedName>
        <fullName evidence="1">18710_t:CDS:1</fullName>
    </submittedName>
</protein>